<keyword evidence="5 7" id="KW-1133">Transmembrane helix</keyword>
<reference evidence="11 12" key="1">
    <citation type="submission" date="2020-08" db="EMBL/GenBank/DDBJ databases">
        <title>Genome sequence of Thermomonas brevis KACC 16975T.</title>
        <authorList>
            <person name="Hyun D.-W."/>
            <person name="Bae J.-W."/>
        </authorList>
    </citation>
    <scope>NUCLEOTIDE SEQUENCE [LARGE SCALE GENOMIC DNA]</scope>
    <source>
        <strain evidence="11 12">KACC 16975</strain>
    </source>
</reference>
<dbReference type="InterPro" id="IPR043128">
    <property type="entry name" value="Rev_trsase/Diguanyl_cyclase"/>
</dbReference>
<dbReference type="GO" id="GO:0003824">
    <property type="term" value="F:catalytic activity"/>
    <property type="evidence" value="ECO:0007669"/>
    <property type="project" value="UniProtKB-ARBA"/>
</dbReference>
<evidence type="ECO:0000259" key="10">
    <source>
        <dbReference type="PROSITE" id="PS50887"/>
    </source>
</evidence>
<organism evidence="11 12">
    <name type="scientific">Thermomonas brevis</name>
    <dbReference type="NCBI Taxonomy" id="215691"/>
    <lineage>
        <taxon>Bacteria</taxon>
        <taxon>Pseudomonadati</taxon>
        <taxon>Pseudomonadota</taxon>
        <taxon>Gammaproteobacteria</taxon>
        <taxon>Lysobacterales</taxon>
        <taxon>Lysobacteraceae</taxon>
        <taxon>Thermomonas</taxon>
    </lineage>
</organism>
<dbReference type="PROSITE" id="PS50887">
    <property type="entry name" value="GGDEF"/>
    <property type="match status" value="1"/>
</dbReference>
<feature type="domain" description="PAS" evidence="8">
    <location>
        <begin position="309"/>
        <end position="378"/>
    </location>
</feature>
<evidence type="ECO:0000259" key="9">
    <source>
        <dbReference type="PROSITE" id="PS50113"/>
    </source>
</evidence>
<keyword evidence="3" id="KW-1003">Cell membrane</keyword>
<sequence length="607" mass="66065">MMQAVKTPAPLAERLPRLALFTLAVAACGWWSIHMALGPSGFSMLWIPSGILFGVLLTSPRGHWPAYLVCALLAFLASNLQRNGAGLLTLALSLCNLFDAWFAARLVTSRVGDVGQLASINRTLRVGGVATLLACTLSALAAATARQALMPQQHGFGVLFETWLASHALGMVIFGTLTVIARVEGRRMLGPPARRLELAATVALVAASTWLIFAQSALPVSFLLLPPLLLCVLRHRFSGFVPAMALIALIAAMATAAGHGPLVLGAGADDDVARSRMLQLFLLCCCWVAFPVASVLTERRVLTHRMARSEQQYRMLADYSRDLIIRIGPERSLDYISPSVTELLGWTREEYERARWELIHPEDVAILQNTMSPLYESGGMASIVYRCRHKQGHYIWLAANVRSARDGKGQPALVYSGRDVTSRIEAEQALEQQARRDPLTGLANRLLFDERLALALARGWRNRTRVGLLYIDVDHFKAINDTHGHAAGDHALREFALRLGGCIRSVDLAVRLGGDEFAVLVEDIATPQSPQFVADKLVAAMREPIRFEGIPLRISASIGIGMSGPGHSDAAALMRLADEALYQAKAAGRNTWRLAVAPTWPERASAS</sequence>
<dbReference type="InterPro" id="IPR052155">
    <property type="entry name" value="Biofilm_reg_signaling"/>
</dbReference>
<dbReference type="SUPFAM" id="SSF55073">
    <property type="entry name" value="Nucleotide cyclase"/>
    <property type="match status" value="1"/>
</dbReference>
<dbReference type="InterPro" id="IPR001610">
    <property type="entry name" value="PAC"/>
</dbReference>
<keyword evidence="12" id="KW-1185">Reference proteome</keyword>
<protein>
    <submittedName>
        <fullName evidence="11">Diguanylate cyclase</fullName>
    </submittedName>
</protein>
<dbReference type="InterPro" id="IPR000700">
    <property type="entry name" value="PAS-assoc_C"/>
</dbReference>
<dbReference type="InterPro" id="IPR000014">
    <property type="entry name" value="PAS"/>
</dbReference>
<feature type="transmembrane region" description="Helical" evidence="7">
    <location>
        <begin position="64"/>
        <end position="80"/>
    </location>
</feature>
<dbReference type="SMART" id="SM00086">
    <property type="entry name" value="PAC"/>
    <property type="match status" value="1"/>
</dbReference>
<dbReference type="CDD" id="cd01949">
    <property type="entry name" value="GGDEF"/>
    <property type="match status" value="1"/>
</dbReference>
<dbReference type="RefSeq" id="WP_187571351.1">
    <property type="nucleotide sequence ID" value="NZ_CP060711.1"/>
</dbReference>
<evidence type="ECO:0000256" key="4">
    <source>
        <dbReference type="ARBA" id="ARBA00022692"/>
    </source>
</evidence>
<proteinExistence type="predicted"/>
<feature type="domain" description="PAC" evidence="9">
    <location>
        <begin position="381"/>
        <end position="432"/>
    </location>
</feature>
<dbReference type="Gene3D" id="3.30.450.20">
    <property type="entry name" value="PAS domain"/>
    <property type="match status" value="1"/>
</dbReference>
<evidence type="ECO:0000313" key="12">
    <source>
        <dbReference type="Proteomes" id="UP000515977"/>
    </source>
</evidence>
<keyword evidence="4 7" id="KW-0812">Transmembrane</keyword>
<dbReference type="InterPro" id="IPR013655">
    <property type="entry name" value="PAS_fold_3"/>
</dbReference>
<dbReference type="GO" id="GO:0005886">
    <property type="term" value="C:plasma membrane"/>
    <property type="evidence" value="ECO:0007669"/>
    <property type="project" value="UniProtKB-SubCell"/>
</dbReference>
<feature type="transmembrane region" description="Helical" evidence="7">
    <location>
        <begin position="87"/>
        <end position="104"/>
    </location>
</feature>
<dbReference type="NCBIfam" id="TIGR00254">
    <property type="entry name" value="GGDEF"/>
    <property type="match status" value="1"/>
</dbReference>
<evidence type="ECO:0000256" key="1">
    <source>
        <dbReference type="ARBA" id="ARBA00001946"/>
    </source>
</evidence>
<gene>
    <name evidence="11" type="ORF">H9L17_05585</name>
</gene>
<dbReference type="CDD" id="cd00130">
    <property type="entry name" value="PAS"/>
    <property type="match status" value="1"/>
</dbReference>
<dbReference type="Pfam" id="PF00990">
    <property type="entry name" value="GGDEF"/>
    <property type="match status" value="1"/>
</dbReference>
<evidence type="ECO:0000313" key="11">
    <source>
        <dbReference type="EMBL" id="QNN47606.1"/>
    </source>
</evidence>
<dbReference type="PANTHER" id="PTHR44757:SF2">
    <property type="entry name" value="BIOFILM ARCHITECTURE MAINTENANCE PROTEIN MBAA"/>
    <property type="match status" value="1"/>
</dbReference>
<dbReference type="Pfam" id="PF08447">
    <property type="entry name" value="PAS_3"/>
    <property type="match status" value="1"/>
</dbReference>
<evidence type="ECO:0000256" key="3">
    <source>
        <dbReference type="ARBA" id="ARBA00022475"/>
    </source>
</evidence>
<feature type="transmembrane region" description="Helical" evidence="7">
    <location>
        <begin position="277"/>
        <end position="296"/>
    </location>
</feature>
<evidence type="ECO:0000256" key="5">
    <source>
        <dbReference type="ARBA" id="ARBA00022989"/>
    </source>
</evidence>
<name>A0A7G9QW81_9GAMM</name>
<keyword evidence="6 7" id="KW-0472">Membrane</keyword>
<dbReference type="InterPro" id="IPR007895">
    <property type="entry name" value="MASE1"/>
</dbReference>
<dbReference type="PROSITE" id="PS50112">
    <property type="entry name" value="PAS"/>
    <property type="match status" value="1"/>
</dbReference>
<feature type="transmembrane region" description="Helical" evidence="7">
    <location>
        <begin position="156"/>
        <end position="181"/>
    </location>
</feature>
<evidence type="ECO:0000256" key="7">
    <source>
        <dbReference type="SAM" id="Phobius"/>
    </source>
</evidence>
<dbReference type="KEGG" id="tbv:H9L17_05585"/>
<dbReference type="AlphaFoldDB" id="A0A7G9QW81"/>
<dbReference type="Pfam" id="PF05231">
    <property type="entry name" value="MASE1"/>
    <property type="match status" value="1"/>
</dbReference>
<accession>A0A7G9QW81</accession>
<feature type="transmembrane region" description="Helical" evidence="7">
    <location>
        <begin position="124"/>
        <end position="144"/>
    </location>
</feature>
<dbReference type="PANTHER" id="PTHR44757">
    <property type="entry name" value="DIGUANYLATE CYCLASE DGCP"/>
    <property type="match status" value="1"/>
</dbReference>
<dbReference type="EMBL" id="CP060711">
    <property type="protein sequence ID" value="QNN47606.1"/>
    <property type="molecule type" value="Genomic_DNA"/>
</dbReference>
<dbReference type="SUPFAM" id="SSF55785">
    <property type="entry name" value="PYP-like sensor domain (PAS domain)"/>
    <property type="match status" value="1"/>
</dbReference>
<dbReference type="InterPro" id="IPR000160">
    <property type="entry name" value="GGDEF_dom"/>
</dbReference>
<dbReference type="PROSITE" id="PS51257">
    <property type="entry name" value="PROKAR_LIPOPROTEIN"/>
    <property type="match status" value="1"/>
</dbReference>
<evidence type="ECO:0000259" key="8">
    <source>
        <dbReference type="PROSITE" id="PS50112"/>
    </source>
</evidence>
<feature type="transmembrane region" description="Helical" evidence="7">
    <location>
        <begin position="15"/>
        <end position="33"/>
    </location>
</feature>
<evidence type="ECO:0000256" key="6">
    <source>
        <dbReference type="ARBA" id="ARBA00023136"/>
    </source>
</evidence>
<dbReference type="FunFam" id="3.30.70.270:FF:000001">
    <property type="entry name" value="Diguanylate cyclase domain protein"/>
    <property type="match status" value="1"/>
</dbReference>
<feature type="transmembrane region" description="Helical" evidence="7">
    <location>
        <begin position="237"/>
        <end position="257"/>
    </location>
</feature>
<dbReference type="SMART" id="SM00091">
    <property type="entry name" value="PAS"/>
    <property type="match status" value="1"/>
</dbReference>
<dbReference type="SMART" id="SM00267">
    <property type="entry name" value="GGDEF"/>
    <property type="match status" value="1"/>
</dbReference>
<dbReference type="Proteomes" id="UP000515977">
    <property type="component" value="Chromosome"/>
</dbReference>
<comment type="subcellular location">
    <subcellularLocation>
        <location evidence="2">Cell membrane</location>
        <topology evidence="2">Multi-pass membrane protein</topology>
    </subcellularLocation>
</comment>
<comment type="cofactor">
    <cofactor evidence="1">
        <name>Mg(2+)</name>
        <dbReference type="ChEBI" id="CHEBI:18420"/>
    </cofactor>
</comment>
<feature type="domain" description="GGDEF" evidence="10">
    <location>
        <begin position="464"/>
        <end position="597"/>
    </location>
</feature>
<dbReference type="PROSITE" id="PS50113">
    <property type="entry name" value="PAC"/>
    <property type="match status" value="1"/>
</dbReference>
<feature type="transmembrane region" description="Helical" evidence="7">
    <location>
        <begin position="201"/>
        <end position="225"/>
    </location>
</feature>
<dbReference type="InterPro" id="IPR035965">
    <property type="entry name" value="PAS-like_dom_sf"/>
</dbReference>
<dbReference type="NCBIfam" id="TIGR00229">
    <property type="entry name" value="sensory_box"/>
    <property type="match status" value="1"/>
</dbReference>
<evidence type="ECO:0000256" key="2">
    <source>
        <dbReference type="ARBA" id="ARBA00004651"/>
    </source>
</evidence>
<dbReference type="InterPro" id="IPR029787">
    <property type="entry name" value="Nucleotide_cyclase"/>
</dbReference>
<dbReference type="Gene3D" id="3.30.70.270">
    <property type="match status" value="1"/>
</dbReference>